<evidence type="ECO:0000256" key="2">
    <source>
        <dbReference type="ARBA" id="ARBA00022980"/>
    </source>
</evidence>
<organism evidence="7">
    <name type="scientific">Caldisericum exile</name>
    <dbReference type="NCBI Taxonomy" id="693075"/>
    <lineage>
        <taxon>Bacteria</taxon>
        <taxon>Pseudomonadati</taxon>
        <taxon>Caldisericota/Cryosericota group</taxon>
        <taxon>Caldisericota</taxon>
        <taxon>Caldisericia</taxon>
        <taxon>Caldisericales</taxon>
        <taxon>Caldisericaceae</taxon>
        <taxon>Caldisericum</taxon>
    </lineage>
</organism>
<proteinExistence type="inferred from homology"/>
<dbReference type="CDD" id="cd01425">
    <property type="entry name" value="RPS2"/>
    <property type="match status" value="1"/>
</dbReference>
<evidence type="ECO:0000256" key="4">
    <source>
        <dbReference type="ARBA" id="ARBA00035256"/>
    </source>
</evidence>
<accession>A0A7C4TYD9</accession>
<evidence type="ECO:0000313" key="7">
    <source>
        <dbReference type="EMBL" id="HGW60746.1"/>
    </source>
</evidence>
<evidence type="ECO:0000256" key="5">
    <source>
        <dbReference type="HAMAP-Rule" id="MF_00291"/>
    </source>
</evidence>
<dbReference type="GO" id="GO:0003735">
    <property type="term" value="F:structural constituent of ribosome"/>
    <property type="evidence" value="ECO:0007669"/>
    <property type="project" value="InterPro"/>
</dbReference>
<sequence length="260" mass="30122">MGVVSMKELLEAGVHFGHQTKRWDPRMKEYIFTERNGIHIFDLRLTVQKIEEAYNFVVNTVKEGGKIIFVGTKKAAQDIVKEEAERCGMPYVNERWVGGLLTNFQTVRKSINRLKELEKLEQEGYFETISVKERVELERELNKLRKLYGGLKDLVTLPWAIFVTDTHKERSTILEARKIKIPTIAICDTNSNPEEIDYPIPGNDDAIRSLRLITSIIANAVIEGREGKVEKEEVEEEEVVSEEELLNKEVDFEDYEDYKK</sequence>
<reference evidence="7" key="1">
    <citation type="journal article" date="2020" name="mSystems">
        <title>Genome- and Community-Level Interaction Insights into Carbon Utilization and Element Cycling Functions of Hydrothermarchaeota in Hydrothermal Sediment.</title>
        <authorList>
            <person name="Zhou Z."/>
            <person name="Liu Y."/>
            <person name="Xu W."/>
            <person name="Pan J."/>
            <person name="Luo Z.H."/>
            <person name="Li M."/>
        </authorList>
    </citation>
    <scope>NUCLEOTIDE SEQUENCE [LARGE SCALE GENOMIC DNA]</scope>
    <source>
        <strain evidence="7">SpSt-794</strain>
    </source>
</reference>
<dbReference type="SUPFAM" id="SSF52313">
    <property type="entry name" value="Ribosomal protein S2"/>
    <property type="match status" value="1"/>
</dbReference>
<dbReference type="AlphaFoldDB" id="A0A7C4TYD9"/>
<dbReference type="EMBL" id="DTHV01000147">
    <property type="protein sequence ID" value="HGW60746.1"/>
    <property type="molecule type" value="Genomic_DNA"/>
</dbReference>
<dbReference type="GO" id="GO:0006412">
    <property type="term" value="P:translation"/>
    <property type="evidence" value="ECO:0007669"/>
    <property type="project" value="UniProtKB-UniRule"/>
</dbReference>
<gene>
    <name evidence="5 7" type="primary">rpsB</name>
    <name evidence="7" type="ORF">ENV82_04885</name>
</gene>
<name>A0A7C4TYD9_9BACT</name>
<dbReference type="PANTHER" id="PTHR12534">
    <property type="entry name" value="30S RIBOSOMAL PROTEIN S2 PROKARYOTIC AND ORGANELLAR"/>
    <property type="match status" value="1"/>
</dbReference>
<keyword evidence="2 5" id="KW-0689">Ribosomal protein</keyword>
<dbReference type="InterPro" id="IPR001865">
    <property type="entry name" value="Ribosomal_uS2"/>
</dbReference>
<evidence type="ECO:0000256" key="1">
    <source>
        <dbReference type="ARBA" id="ARBA00006242"/>
    </source>
</evidence>
<dbReference type="GO" id="GO:0022627">
    <property type="term" value="C:cytosolic small ribosomal subunit"/>
    <property type="evidence" value="ECO:0007669"/>
    <property type="project" value="TreeGrafter"/>
</dbReference>
<dbReference type="Pfam" id="PF00318">
    <property type="entry name" value="Ribosomal_S2"/>
    <property type="match status" value="1"/>
</dbReference>
<evidence type="ECO:0000256" key="3">
    <source>
        <dbReference type="ARBA" id="ARBA00023274"/>
    </source>
</evidence>
<dbReference type="PANTHER" id="PTHR12534:SF0">
    <property type="entry name" value="SMALL RIBOSOMAL SUBUNIT PROTEIN US2M"/>
    <property type="match status" value="1"/>
</dbReference>
<evidence type="ECO:0000256" key="6">
    <source>
        <dbReference type="RuleBase" id="RU003631"/>
    </source>
</evidence>
<dbReference type="PRINTS" id="PR00395">
    <property type="entry name" value="RIBOSOMALS2"/>
</dbReference>
<keyword evidence="3 5" id="KW-0687">Ribonucleoprotein</keyword>
<comment type="similarity">
    <text evidence="1 5 6">Belongs to the universal ribosomal protein uS2 family.</text>
</comment>
<dbReference type="PROSITE" id="PS00962">
    <property type="entry name" value="RIBOSOMAL_S2_1"/>
    <property type="match status" value="1"/>
</dbReference>
<dbReference type="InterPro" id="IPR005706">
    <property type="entry name" value="Ribosomal_uS2_bac/mit/plastid"/>
</dbReference>
<dbReference type="HAMAP" id="MF_00291_B">
    <property type="entry name" value="Ribosomal_uS2_B"/>
    <property type="match status" value="1"/>
</dbReference>
<dbReference type="FunFam" id="1.10.287.610:FF:000001">
    <property type="entry name" value="30S ribosomal protein S2"/>
    <property type="match status" value="1"/>
</dbReference>
<dbReference type="PROSITE" id="PS00963">
    <property type="entry name" value="RIBOSOMAL_S2_2"/>
    <property type="match status" value="1"/>
</dbReference>
<dbReference type="NCBIfam" id="TIGR01011">
    <property type="entry name" value="rpsB_bact"/>
    <property type="match status" value="1"/>
</dbReference>
<comment type="caution">
    <text evidence="7">The sequence shown here is derived from an EMBL/GenBank/DDBJ whole genome shotgun (WGS) entry which is preliminary data.</text>
</comment>
<dbReference type="InterPro" id="IPR023591">
    <property type="entry name" value="Ribosomal_uS2_flav_dom_sf"/>
</dbReference>
<dbReference type="InterPro" id="IPR018130">
    <property type="entry name" value="Ribosomal_uS2_CS"/>
</dbReference>
<protein>
    <recommendedName>
        <fullName evidence="4 5">Small ribosomal subunit protein uS2</fullName>
    </recommendedName>
</protein>
<dbReference type="Gene3D" id="1.10.287.610">
    <property type="entry name" value="Helix hairpin bin"/>
    <property type="match status" value="1"/>
</dbReference>
<dbReference type="Gene3D" id="3.40.50.10490">
    <property type="entry name" value="Glucose-6-phosphate isomerase like protein, domain 1"/>
    <property type="match status" value="1"/>
</dbReference>